<keyword evidence="3" id="KW-1185">Reference proteome</keyword>
<feature type="transmembrane region" description="Helical" evidence="1">
    <location>
        <begin position="23"/>
        <end position="42"/>
    </location>
</feature>
<dbReference type="PANTHER" id="PTHR37314">
    <property type="entry name" value="SLR0142 PROTEIN"/>
    <property type="match status" value="1"/>
</dbReference>
<reference evidence="3" key="1">
    <citation type="submission" date="2019-09" db="EMBL/GenBank/DDBJ databases">
        <title>Draft genome sequence assemblies of isolates from the urinary tract.</title>
        <authorList>
            <person name="Mores C.R."/>
            <person name="Putonti C."/>
            <person name="Wolfe A.J."/>
        </authorList>
    </citation>
    <scope>NUCLEOTIDE SEQUENCE [LARGE SCALE GENOMIC DNA]</scope>
    <source>
        <strain evidence="3">UMB8614</strain>
    </source>
</reference>
<dbReference type="Pfam" id="PF06912">
    <property type="entry name" value="DUF1275"/>
    <property type="match status" value="1"/>
</dbReference>
<name>A0A5N1BIC7_9LACT</name>
<dbReference type="PANTHER" id="PTHR37314:SF4">
    <property type="entry name" value="UPF0700 TRANSMEMBRANE PROTEIN YOAK"/>
    <property type="match status" value="1"/>
</dbReference>
<feature type="transmembrane region" description="Helical" evidence="1">
    <location>
        <begin position="105"/>
        <end position="123"/>
    </location>
</feature>
<protein>
    <submittedName>
        <fullName evidence="2">DUF1275 domain-containing protein</fullName>
    </submittedName>
</protein>
<gene>
    <name evidence="2" type="ORF">F6I34_09040</name>
</gene>
<evidence type="ECO:0000313" key="2">
    <source>
        <dbReference type="EMBL" id="KAA9238022.1"/>
    </source>
</evidence>
<dbReference type="InterPro" id="IPR010699">
    <property type="entry name" value="DUF1275"/>
</dbReference>
<keyword evidence="1" id="KW-1133">Transmembrane helix</keyword>
<proteinExistence type="predicted"/>
<accession>A0A5N1BIC7</accession>
<dbReference type="EMBL" id="VYVN01000031">
    <property type="protein sequence ID" value="KAA9238022.1"/>
    <property type="molecule type" value="Genomic_DNA"/>
</dbReference>
<sequence length="243" mass="27088">MLSGKTTKGCDPMKKTQKLAEKLFFSCLLTMSSGGQTAYSYLNHKGVFAGFQSGNLIRMAVNLGQGHFADLPPYFVSIIFFMIGTVLTRILHFHYDDPSHEIRRNALVLIISFLAMAVVAWISQTGHHLLATAFLTISTAAQFEEFRSLEGTNYTPTMMSGNFKRLTENLFDYFLYPNATVKASAKSNIFYFIAIILSYFTGVLAISLGQNWLGIWTIFIPMTLTALGIGILFLQAYTNHSQA</sequence>
<feature type="transmembrane region" description="Helical" evidence="1">
    <location>
        <begin position="215"/>
        <end position="237"/>
    </location>
</feature>
<keyword evidence="1" id="KW-0812">Transmembrane</keyword>
<dbReference type="Proteomes" id="UP000326476">
    <property type="component" value="Unassembled WGS sequence"/>
</dbReference>
<feature type="transmembrane region" description="Helical" evidence="1">
    <location>
        <begin position="189"/>
        <end position="208"/>
    </location>
</feature>
<organism evidence="2 3">
    <name type="scientific">Aerococcus tenax</name>
    <dbReference type="NCBI Taxonomy" id="3078812"/>
    <lineage>
        <taxon>Bacteria</taxon>
        <taxon>Bacillati</taxon>
        <taxon>Bacillota</taxon>
        <taxon>Bacilli</taxon>
        <taxon>Lactobacillales</taxon>
        <taxon>Aerococcaceae</taxon>
        <taxon>Aerococcus</taxon>
    </lineage>
</organism>
<feature type="transmembrane region" description="Helical" evidence="1">
    <location>
        <begin position="74"/>
        <end position="93"/>
    </location>
</feature>
<keyword evidence="1" id="KW-0472">Membrane</keyword>
<comment type="caution">
    <text evidence="2">The sequence shown here is derived from an EMBL/GenBank/DDBJ whole genome shotgun (WGS) entry which is preliminary data.</text>
</comment>
<evidence type="ECO:0000256" key="1">
    <source>
        <dbReference type="SAM" id="Phobius"/>
    </source>
</evidence>
<dbReference type="AlphaFoldDB" id="A0A5N1BIC7"/>
<evidence type="ECO:0000313" key="3">
    <source>
        <dbReference type="Proteomes" id="UP000326476"/>
    </source>
</evidence>